<evidence type="ECO:0000256" key="2">
    <source>
        <dbReference type="ARBA" id="ARBA00023015"/>
    </source>
</evidence>
<comment type="similarity">
    <text evidence="1">Belongs to the LysR transcriptional regulatory family.</text>
</comment>
<feature type="domain" description="HTH lysR-type" evidence="5">
    <location>
        <begin position="1"/>
        <end position="59"/>
    </location>
</feature>
<dbReference type="InterPro" id="IPR036388">
    <property type="entry name" value="WH-like_DNA-bd_sf"/>
</dbReference>
<keyword evidence="3" id="KW-0238">DNA-binding</keyword>
<dbReference type="InterPro" id="IPR000847">
    <property type="entry name" value="LysR_HTH_N"/>
</dbReference>
<dbReference type="PRINTS" id="PR00039">
    <property type="entry name" value="HTHLYSR"/>
</dbReference>
<comment type="caution">
    <text evidence="6">The sequence shown here is derived from an EMBL/GenBank/DDBJ whole genome shotgun (WGS) entry which is preliminary data.</text>
</comment>
<evidence type="ECO:0000313" key="6">
    <source>
        <dbReference type="EMBL" id="MBK0396584.1"/>
    </source>
</evidence>
<sequence length="285" mass="31933">MNDWDDLHCFTVLVEKQTLTAAAETLGVQHSTISRRIARLEATLGLRLFDRIGRRYLLTDEGARIRAQAQEIAVGMDSLLRTAREQREEMAEVVVSAPPLVAKGLLMPHFAAFARRHANIRLVLQSDAHISNLHARQADIALRIVRPTQNDLVARRLRPIRYRFYAREGYLRSRPRAEQAFLCLNIGGQHGLWQEQLLAGRRIILACNDFDVIKAAVAAETGIGLLPDFYVRPADGFVQVAPNGAAQPEEFAADLYLVMHEDLRRSPKIRAVADFLGEVLAEQAA</sequence>
<dbReference type="EMBL" id="JAEHNZ010000002">
    <property type="protein sequence ID" value="MBK0396584.1"/>
    <property type="molecule type" value="Genomic_DNA"/>
</dbReference>
<dbReference type="RefSeq" id="WP_200522634.1">
    <property type="nucleotide sequence ID" value="NZ_JAEHNZ010000002.1"/>
</dbReference>
<proteinExistence type="inferred from homology"/>
<dbReference type="Proteomes" id="UP000614058">
    <property type="component" value="Unassembled WGS sequence"/>
</dbReference>
<protein>
    <submittedName>
        <fullName evidence="6">LysR family transcriptional regulator</fullName>
    </submittedName>
</protein>
<keyword evidence="7" id="KW-1185">Reference proteome</keyword>
<evidence type="ECO:0000259" key="5">
    <source>
        <dbReference type="PROSITE" id="PS50931"/>
    </source>
</evidence>
<dbReference type="Gene3D" id="3.40.190.290">
    <property type="match status" value="1"/>
</dbReference>
<reference evidence="6 7" key="1">
    <citation type="journal article" date="2021" name="Pathogens">
        <title>Isolation and Characterization of Kingella bonacorsii sp. nov., A Novel Kingella Species Detected in a Stable Periodontitis Subject.</title>
        <authorList>
            <person name="Antezack A."/>
            <person name="Boxberger M."/>
            <person name="Rolland C."/>
            <person name="Monnet-Corti V."/>
            <person name="La Scola B."/>
        </authorList>
    </citation>
    <scope>NUCLEOTIDE SEQUENCE [LARGE SCALE GENOMIC DNA]</scope>
    <source>
        <strain evidence="6 7">Marseille-Q4569</strain>
    </source>
</reference>
<dbReference type="Pfam" id="PF03466">
    <property type="entry name" value="LysR_substrate"/>
    <property type="match status" value="1"/>
</dbReference>
<dbReference type="PANTHER" id="PTHR30537:SF3">
    <property type="entry name" value="TRANSCRIPTIONAL REGULATORY PROTEIN"/>
    <property type="match status" value="1"/>
</dbReference>
<gene>
    <name evidence="6" type="ORF">JDW22_08360</name>
</gene>
<evidence type="ECO:0000313" key="7">
    <source>
        <dbReference type="Proteomes" id="UP000614058"/>
    </source>
</evidence>
<organism evidence="6 7">
    <name type="scientific">Kingella bonacorsii</name>
    <dbReference type="NCBI Taxonomy" id="2796361"/>
    <lineage>
        <taxon>Bacteria</taxon>
        <taxon>Pseudomonadati</taxon>
        <taxon>Pseudomonadota</taxon>
        <taxon>Betaproteobacteria</taxon>
        <taxon>Neisseriales</taxon>
        <taxon>Neisseriaceae</taxon>
        <taxon>Kingella</taxon>
    </lineage>
</organism>
<dbReference type="InterPro" id="IPR036390">
    <property type="entry name" value="WH_DNA-bd_sf"/>
</dbReference>
<dbReference type="InterPro" id="IPR005119">
    <property type="entry name" value="LysR_subst-bd"/>
</dbReference>
<dbReference type="Pfam" id="PF00126">
    <property type="entry name" value="HTH_1"/>
    <property type="match status" value="1"/>
</dbReference>
<keyword evidence="2" id="KW-0805">Transcription regulation</keyword>
<dbReference type="SUPFAM" id="SSF53850">
    <property type="entry name" value="Periplasmic binding protein-like II"/>
    <property type="match status" value="1"/>
</dbReference>
<evidence type="ECO:0000256" key="4">
    <source>
        <dbReference type="ARBA" id="ARBA00023163"/>
    </source>
</evidence>
<dbReference type="PANTHER" id="PTHR30537">
    <property type="entry name" value="HTH-TYPE TRANSCRIPTIONAL REGULATOR"/>
    <property type="match status" value="1"/>
</dbReference>
<evidence type="ECO:0000256" key="3">
    <source>
        <dbReference type="ARBA" id="ARBA00023125"/>
    </source>
</evidence>
<evidence type="ECO:0000256" key="1">
    <source>
        <dbReference type="ARBA" id="ARBA00009437"/>
    </source>
</evidence>
<dbReference type="PROSITE" id="PS50931">
    <property type="entry name" value="HTH_LYSR"/>
    <property type="match status" value="1"/>
</dbReference>
<name>A0ABS1BTU7_9NEIS</name>
<dbReference type="Gene3D" id="1.10.10.10">
    <property type="entry name" value="Winged helix-like DNA-binding domain superfamily/Winged helix DNA-binding domain"/>
    <property type="match status" value="1"/>
</dbReference>
<keyword evidence="4" id="KW-0804">Transcription</keyword>
<accession>A0ABS1BTU7</accession>
<dbReference type="SUPFAM" id="SSF46785">
    <property type="entry name" value="Winged helix' DNA-binding domain"/>
    <property type="match status" value="1"/>
</dbReference>
<dbReference type="InterPro" id="IPR058163">
    <property type="entry name" value="LysR-type_TF_proteobact-type"/>
</dbReference>